<dbReference type="PANTHER" id="PTHR43280:SF2">
    <property type="entry name" value="HTH-TYPE TRANSCRIPTIONAL REGULATOR EXSA"/>
    <property type="match status" value="1"/>
</dbReference>
<dbReference type="Proteomes" id="UP001524473">
    <property type="component" value="Unassembled WGS sequence"/>
</dbReference>
<feature type="domain" description="HTH araC/xylS-type" evidence="4">
    <location>
        <begin position="159"/>
        <end position="257"/>
    </location>
</feature>
<dbReference type="SUPFAM" id="SSF51182">
    <property type="entry name" value="RmlC-like cupins"/>
    <property type="match status" value="1"/>
</dbReference>
<dbReference type="EMBL" id="JANFZH010000046">
    <property type="protein sequence ID" value="MCQ4841363.1"/>
    <property type="molecule type" value="Genomic_DNA"/>
</dbReference>
<dbReference type="SUPFAM" id="SSF46689">
    <property type="entry name" value="Homeodomain-like"/>
    <property type="match status" value="2"/>
</dbReference>
<protein>
    <submittedName>
        <fullName evidence="5">AraC family transcriptional regulator</fullName>
    </submittedName>
</protein>
<dbReference type="RefSeq" id="WP_187127655.1">
    <property type="nucleotide sequence ID" value="NZ_CABKVV010000008.1"/>
</dbReference>
<reference evidence="5 6" key="1">
    <citation type="submission" date="2022-06" db="EMBL/GenBank/DDBJ databases">
        <title>Isolation of gut microbiota from human fecal samples.</title>
        <authorList>
            <person name="Pamer E.G."/>
            <person name="Barat B."/>
            <person name="Waligurski E."/>
            <person name="Medina S."/>
            <person name="Paddock L."/>
            <person name="Mostad J."/>
        </authorList>
    </citation>
    <scope>NUCLEOTIDE SEQUENCE [LARGE SCALE GENOMIC DNA]</scope>
    <source>
        <strain evidence="5 6">DFI.9.73</strain>
    </source>
</reference>
<proteinExistence type="predicted"/>
<dbReference type="InterPro" id="IPR011051">
    <property type="entry name" value="RmlC_Cupin_sf"/>
</dbReference>
<evidence type="ECO:0000256" key="2">
    <source>
        <dbReference type="ARBA" id="ARBA00023125"/>
    </source>
</evidence>
<gene>
    <name evidence="5" type="ORF">NE695_15735</name>
</gene>
<accession>A0ABT1S3H0</accession>
<dbReference type="GeneID" id="90530981"/>
<evidence type="ECO:0000256" key="1">
    <source>
        <dbReference type="ARBA" id="ARBA00023015"/>
    </source>
</evidence>
<dbReference type="PANTHER" id="PTHR43280">
    <property type="entry name" value="ARAC-FAMILY TRANSCRIPTIONAL REGULATOR"/>
    <property type="match status" value="1"/>
</dbReference>
<keyword evidence="6" id="KW-1185">Reference proteome</keyword>
<dbReference type="InterPro" id="IPR020449">
    <property type="entry name" value="Tscrpt_reg_AraC-type_HTH"/>
</dbReference>
<dbReference type="Gene3D" id="1.10.10.60">
    <property type="entry name" value="Homeodomain-like"/>
    <property type="match status" value="2"/>
</dbReference>
<evidence type="ECO:0000313" key="5">
    <source>
        <dbReference type="EMBL" id="MCQ4841363.1"/>
    </source>
</evidence>
<dbReference type="InterPro" id="IPR018060">
    <property type="entry name" value="HTH_AraC"/>
</dbReference>
<name>A0ABT1S3H0_9FIRM</name>
<keyword evidence="1" id="KW-0805">Transcription regulation</keyword>
<comment type="caution">
    <text evidence="5">The sequence shown here is derived from an EMBL/GenBank/DDBJ whole genome shotgun (WGS) entry which is preliminary data.</text>
</comment>
<dbReference type="PRINTS" id="PR00032">
    <property type="entry name" value="HTHARAC"/>
</dbReference>
<dbReference type="InterPro" id="IPR009057">
    <property type="entry name" value="Homeodomain-like_sf"/>
</dbReference>
<evidence type="ECO:0000313" key="6">
    <source>
        <dbReference type="Proteomes" id="UP001524473"/>
    </source>
</evidence>
<sequence>MAERNGAQPCLYHWHDEIEILCGLERETVVGVLEHPYRLKEGDILIIGPRQNHCLFPSEREAKRLVLSFHPSLLFSKSAFAVDGACFSRIRRHSSQWGREGREAVEKSIAVIEREYRQREPGWREGVYAQLMLLAVAAIRLLPLETPEKRRSSQDDSLKRVLSYLSEHDLSSLTLKDCAEALGFNETYLSGLFKRQTGTTFHQYVLKLRLNQAEQLLENTNLSISAVSVQSGFSSVKTFHRVFHEQYGVTPGQYRDQIRAVLQPGVIGT</sequence>
<dbReference type="PROSITE" id="PS01124">
    <property type="entry name" value="HTH_ARAC_FAMILY_2"/>
    <property type="match status" value="1"/>
</dbReference>
<keyword evidence="2" id="KW-0238">DNA-binding</keyword>
<evidence type="ECO:0000256" key="3">
    <source>
        <dbReference type="ARBA" id="ARBA00023163"/>
    </source>
</evidence>
<keyword evidence="3" id="KW-0804">Transcription</keyword>
<dbReference type="SMART" id="SM00342">
    <property type="entry name" value="HTH_ARAC"/>
    <property type="match status" value="1"/>
</dbReference>
<evidence type="ECO:0000259" key="4">
    <source>
        <dbReference type="PROSITE" id="PS01124"/>
    </source>
</evidence>
<dbReference type="Pfam" id="PF12833">
    <property type="entry name" value="HTH_18"/>
    <property type="match status" value="1"/>
</dbReference>
<organism evidence="5 6">
    <name type="scientific">Neglectibacter timonensis</name>
    <dbReference type="NCBI Taxonomy" id="1776382"/>
    <lineage>
        <taxon>Bacteria</taxon>
        <taxon>Bacillati</taxon>
        <taxon>Bacillota</taxon>
        <taxon>Clostridia</taxon>
        <taxon>Eubacteriales</taxon>
        <taxon>Oscillospiraceae</taxon>
        <taxon>Neglectibacter</taxon>
    </lineage>
</organism>